<dbReference type="NCBIfam" id="TIGR02532">
    <property type="entry name" value="IV_pilin_GFxxxE"/>
    <property type="match status" value="1"/>
</dbReference>
<keyword evidence="5" id="KW-1185">Reference proteome</keyword>
<dbReference type="HOGENOM" id="CLU_103234_2_0_4"/>
<accession>A1WLQ3</accession>
<sequence>MMPRTSHRPGPSKGFSLLEVLVAIVILTFAILGTVGMQGYALQANREARLQAQAVMLANELAEMMRGNNAIAVHPKDSNPYMQQDASNYCLRVANASTGCSSTTEVAQAQMTDWLARVHADLPQAKVKVCFDGAPYDTESGLAKWDCDDAGDIAYIKIGWTRRSTNTGTGSTVAGFEKATDDGSRPYVIVPVTGGDPAPATGTTPAASTPVANAAPAAGRSTT</sequence>
<dbReference type="Pfam" id="PF07963">
    <property type="entry name" value="N_methyl"/>
    <property type="match status" value="1"/>
</dbReference>
<evidence type="ECO:0000256" key="2">
    <source>
        <dbReference type="SAM" id="Phobius"/>
    </source>
</evidence>
<feature type="domain" description="Type IV pilin Tt1218-like" evidence="3">
    <location>
        <begin position="37"/>
        <end position="103"/>
    </location>
</feature>
<evidence type="ECO:0000256" key="1">
    <source>
        <dbReference type="SAM" id="MobiDB-lite"/>
    </source>
</evidence>
<dbReference type="AlphaFoldDB" id="A1WLQ3"/>
<dbReference type="InterPro" id="IPR013362">
    <property type="entry name" value="Pilus_4_PilV"/>
</dbReference>
<dbReference type="KEGG" id="vei:Veis_2822"/>
<dbReference type="OrthoDB" id="8724817at2"/>
<protein>
    <submittedName>
        <fullName evidence="4">Type IV pilus modification protein PilV</fullName>
    </submittedName>
</protein>
<dbReference type="NCBIfam" id="TIGR02523">
    <property type="entry name" value="type_IV_pilV"/>
    <property type="match status" value="1"/>
</dbReference>
<name>A1WLQ3_VEREI</name>
<dbReference type="InterPro" id="IPR054402">
    <property type="entry name" value="Tt1218-like_dom"/>
</dbReference>
<dbReference type="Proteomes" id="UP000000374">
    <property type="component" value="Chromosome"/>
</dbReference>
<dbReference type="STRING" id="391735.Veis_2822"/>
<feature type="region of interest" description="Disordered" evidence="1">
    <location>
        <begin position="194"/>
        <end position="223"/>
    </location>
</feature>
<evidence type="ECO:0000313" key="4">
    <source>
        <dbReference type="EMBL" id="ABM58560.1"/>
    </source>
</evidence>
<dbReference type="InterPro" id="IPR012902">
    <property type="entry name" value="N_methyl_site"/>
</dbReference>
<keyword evidence="2" id="KW-0812">Transmembrane</keyword>
<organism evidence="4 5">
    <name type="scientific">Verminephrobacter eiseniae (strain EF01-2)</name>
    <dbReference type="NCBI Taxonomy" id="391735"/>
    <lineage>
        <taxon>Bacteria</taxon>
        <taxon>Pseudomonadati</taxon>
        <taxon>Pseudomonadota</taxon>
        <taxon>Betaproteobacteria</taxon>
        <taxon>Burkholderiales</taxon>
        <taxon>Comamonadaceae</taxon>
        <taxon>Verminephrobacter</taxon>
    </lineage>
</organism>
<gene>
    <name evidence="4" type="ordered locus">Veis_2822</name>
</gene>
<dbReference type="EMBL" id="CP000542">
    <property type="protein sequence ID" value="ABM58560.1"/>
    <property type="molecule type" value="Genomic_DNA"/>
</dbReference>
<dbReference type="eggNOG" id="COG4967">
    <property type="taxonomic scope" value="Bacteria"/>
</dbReference>
<keyword evidence="2" id="KW-0472">Membrane</keyword>
<dbReference type="PROSITE" id="PS00409">
    <property type="entry name" value="PROKAR_NTER_METHYL"/>
    <property type="match status" value="1"/>
</dbReference>
<evidence type="ECO:0000259" key="3">
    <source>
        <dbReference type="Pfam" id="PF22150"/>
    </source>
</evidence>
<dbReference type="Pfam" id="PF22150">
    <property type="entry name" value="Tt1218-like"/>
    <property type="match status" value="1"/>
</dbReference>
<reference evidence="5" key="1">
    <citation type="submission" date="2006-12" db="EMBL/GenBank/DDBJ databases">
        <title>Complete sequence of chromosome 1 of Verminephrobacter eiseniae EF01-2.</title>
        <authorList>
            <person name="Copeland A."/>
            <person name="Lucas S."/>
            <person name="Lapidus A."/>
            <person name="Barry K."/>
            <person name="Detter J.C."/>
            <person name="Glavina del Rio T."/>
            <person name="Dalin E."/>
            <person name="Tice H."/>
            <person name="Pitluck S."/>
            <person name="Chertkov O."/>
            <person name="Brettin T."/>
            <person name="Bruce D."/>
            <person name="Han C."/>
            <person name="Tapia R."/>
            <person name="Gilna P."/>
            <person name="Schmutz J."/>
            <person name="Larimer F."/>
            <person name="Land M."/>
            <person name="Hauser L."/>
            <person name="Kyrpides N."/>
            <person name="Kim E."/>
            <person name="Stahl D."/>
            <person name="Richardson P."/>
        </authorList>
    </citation>
    <scope>NUCLEOTIDE SEQUENCE [LARGE SCALE GENOMIC DNA]</scope>
    <source>
        <strain evidence="5">EF01-2</strain>
    </source>
</reference>
<keyword evidence="2" id="KW-1133">Transmembrane helix</keyword>
<feature type="transmembrane region" description="Helical" evidence="2">
    <location>
        <begin position="20"/>
        <end position="42"/>
    </location>
</feature>
<evidence type="ECO:0000313" key="5">
    <source>
        <dbReference type="Proteomes" id="UP000000374"/>
    </source>
</evidence>
<proteinExistence type="predicted"/>